<proteinExistence type="predicted"/>
<dbReference type="AlphaFoldDB" id="A0A0F9FRL1"/>
<dbReference type="EMBL" id="LAZR01029291">
    <property type="protein sequence ID" value="KKL60010.1"/>
    <property type="molecule type" value="Genomic_DNA"/>
</dbReference>
<sequence length="65" mass="7390">HAVYLNLEGEPIAVTEVISEGNKLVCEAWGDLKYIGKVSKFVDSFPVDPYEDYGFRDEDREPDHS</sequence>
<feature type="non-terminal residue" evidence="1">
    <location>
        <position position="1"/>
    </location>
</feature>
<organism evidence="1">
    <name type="scientific">marine sediment metagenome</name>
    <dbReference type="NCBI Taxonomy" id="412755"/>
    <lineage>
        <taxon>unclassified sequences</taxon>
        <taxon>metagenomes</taxon>
        <taxon>ecological metagenomes</taxon>
    </lineage>
</organism>
<gene>
    <name evidence="1" type="ORF">LCGC14_2209540</name>
</gene>
<protein>
    <submittedName>
        <fullName evidence="1">Uncharacterized protein</fullName>
    </submittedName>
</protein>
<name>A0A0F9FRL1_9ZZZZ</name>
<reference evidence="1" key="1">
    <citation type="journal article" date="2015" name="Nature">
        <title>Complex archaea that bridge the gap between prokaryotes and eukaryotes.</title>
        <authorList>
            <person name="Spang A."/>
            <person name="Saw J.H."/>
            <person name="Jorgensen S.L."/>
            <person name="Zaremba-Niedzwiedzka K."/>
            <person name="Martijn J."/>
            <person name="Lind A.E."/>
            <person name="van Eijk R."/>
            <person name="Schleper C."/>
            <person name="Guy L."/>
            <person name="Ettema T.J."/>
        </authorList>
    </citation>
    <scope>NUCLEOTIDE SEQUENCE</scope>
</reference>
<evidence type="ECO:0000313" key="1">
    <source>
        <dbReference type="EMBL" id="KKL60010.1"/>
    </source>
</evidence>
<comment type="caution">
    <text evidence="1">The sequence shown here is derived from an EMBL/GenBank/DDBJ whole genome shotgun (WGS) entry which is preliminary data.</text>
</comment>
<accession>A0A0F9FRL1</accession>